<dbReference type="SUPFAM" id="SSF53098">
    <property type="entry name" value="Ribonuclease H-like"/>
    <property type="match status" value="1"/>
</dbReference>
<dbReference type="PANTHER" id="PTHR37319:SF1">
    <property type="entry name" value="TRANSPOSASE TN5 DIMERISATION DOMAIN-CONTAINING PROTEIN"/>
    <property type="match status" value="1"/>
</dbReference>
<protein>
    <recommendedName>
        <fullName evidence="1">Transposase IS4-like domain-containing protein</fullName>
    </recommendedName>
</protein>
<accession>A0AB37U884</accession>
<evidence type="ECO:0000313" key="2">
    <source>
        <dbReference type="EMBL" id="RUS94367.1"/>
    </source>
</evidence>
<dbReference type="GO" id="GO:0006313">
    <property type="term" value="P:DNA transposition"/>
    <property type="evidence" value="ECO:0007669"/>
    <property type="project" value="InterPro"/>
</dbReference>
<dbReference type="PANTHER" id="PTHR37319">
    <property type="entry name" value="TRANSPOSASE"/>
    <property type="match status" value="1"/>
</dbReference>
<dbReference type="EMBL" id="RSCK01000210">
    <property type="protein sequence ID" value="RUS94367.1"/>
    <property type="molecule type" value="Genomic_DNA"/>
</dbReference>
<gene>
    <name evidence="2" type="ORF">DSM107010_72020</name>
</gene>
<comment type="caution">
    <text evidence="2">The sequence shown here is derived from an EMBL/GenBank/DDBJ whole genome shotgun (WGS) entry which is preliminary data.</text>
</comment>
<name>A0AB37U884_9CYAN</name>
<evidence type="ECO:0000313" key="3">
    <source>
        <dbReference type="Proteomes" id="UP000282574"/>
    </source>
</evidence>
<dbReference type="AlphaFoldDB" id="A0AB37U884"/>
<dbReference type="GO" id="GO:0003677">
    <property type="term" value="F:DNA binding"/>
    <property type="evidence" value="ECO:0007669"/>
    <property type="project" value="InterPro"/>
</dbReference>
<sequence>MQRFLNLDALSVVLLWFPVIEGILTKHYKPGSQLVIALDRTQWKENNVLMVSAIYKKRALPIFWVLLEKDGSSNLAEQQKVLRPAIRLLKKYKLVILGDREFQSIELANWLQEQNVSFVLRQKQSPTFREKRHSFQPLSSIPIHPGIRQFYTNINLTQKAGFGRYNLAVYWKRKYRGKQEDEAWYLLTNLADLKTAIKIYSQRFGIEAMFRDRKAGGYNLESSKANPNRLIRLILLIALAMASAWLQGEKTVLQRQQSYVCRTQEKGRTRKRHSNFWIGLYGQSWIVAFHECQIWVEELIGSIRNKQGFYRRGLRAMTLIQQAF</sequence>
<keyword evidence="3" id="KW-1185">Reference proteome</keyword>
<evidence type="ECO:0000259" key="1">
    <source>
        <dbReference type="Pfam" id="PF01609"/>
    </source>
</evidence>
<reference evidence="2 3" key="1">
    <citation type="journal article" date="2019" name="Genome Biol. Evol.">
        <title>Day and night: Metabolic profiles and evolutionary relationships of six axenic non-marine cyanobacteria.</title>
        <authorList>
            <person name="Will S.E."/>
            <person name="Henke P."/>
            <person name="Boedeker C."/>
            <person name="Huang S."/>
            <person name="Brinkmann H."/>
            <person name="Rohde M."/>
            <person name="Jarek M."/>
            <person name="Friedl T."/>
            <person name="Seufert S."/>
            <person name="Schumacher M."/>
            <person name="Overmann J."/>
            <person name="Neumann-Schaal M."/>
            <person name="Petersen J."/>
        </authorList>
    </citation>
    <scope>NUCLEOTIDE SEQUENCE [LARGE SCALE GENOMIC DNA]</scope>
    <source>
        <strain evidence="2 3">SAG 39.79</strain>
    </source>
</reference>
<organism evidence="2 3">
    <name type="scientific">Chroococcidiopsis cubana SAG 39.79</name>
    <dbReference type="NCBI Taxonomy" id="388085"/>
    <lineage>
        <taxon>Bacteria</taxon>
        <taxon>Bacillati</taxon>
        <taxon>Cyanobacteriota</taxon>
        <taxon>Cyanophyceae</taxon>
        <taxon>Chroococcidiopsidales</taxon>
        <taxon>Chroococcidiopsidaceae</taxon>
        <taxon>Chroococcidiopsis</taxon>
    </lineage>
</organism>
<dbReference type="InterPro" id="IPR047658">
    <property type="entry name" value="IS4-like_transpos"/>
</dbReference>
<proteinExistence type="predicted"/>
<dbReference type="Pfam" id="PF01609">
    <property type="entry name" value="DDE_Tnp_1"/>
    <property type="match status" value="1"/>
</dbReference>
<dbReference type="InterPro" id="IPR047768">
    <property type="entry name" value="Tn5p-like"/>
</dbReference>
<dbReference type="GO" id="GO:0004803">
    <property type="term" value="F:transposase activity"/>
    <property type="evidence" value="ECO:0007669"/>
    <property type="project" value="InterPro"/>
</dbReference>
<dbReference type="NCBIfam" id="NF033591">
    <property type="entry name" value="transpos_IS4_2"/>
    <property type="match status" value="1"/>
</dbReference>
<dbReference type="InterPro" id="IPR002559">
    <property type="entry name" value="Transposase_11"/>
</dbReference>
<feature type="domain" description="Transposase IS4-like" evidence="1">
    <location>
        <begin position="49"/>
        <end position="240"/>
    </location>
</feature>
<dbReference type="Proteomes" id="UP000282574">
    <property type="component" value="Unassembled WGS sequence"/>
</dbReference>
<dbReference type="InterPro" id="IPR012337">
    <property type="entry name" value="RNaseH-like_sf"/>
</dbReference>